<dbReference type="Pfam" id="PF02646">
    <property type="entry name" value="RmuC"/>
    <property type="match status" value="1"/>
</dbReference>
<evidence type="ECO:0000313" key="6">
    <source>
        <dbReference type="EMBL" id="MFC5380701.1"/>
    </source>
</evidence>
<evidence type="ECO:0000256" key="3">
    <source>
        <dbReference type="ARBA" id="ARBA00023054"/>
    </source>
</evidence>
<evidence type="ECO:0000313" key="7">
    <source>
        <dbReference type="Proteomes" id="UP001596122"/>
    </source>
</evidence>
<dbReference type="EMBL" id="JBHSLD010000007">
    <property type="protein sequence ID" value="MFC5380701.1"/>
    <property type="molecule type" value="Genomic_DNA"/>
</dbReference>
<keyword evidence="7" id="KW-1185">Reference proteome</keyword>
<name>A0ABW0GP71_9MICO</name>
<organism evidence="6 7">
    <name type="scientific">Aquipuribacter nitratireducens</name>
    <dbReference type="NCBI Taxonomy" id="650104"/>
    <lineage>
        <taxon>Bacteria</taxon>
        <taxon>Bacillati</taxon>
        <taxon>Actinomycetota</taxon>
        <taxon>Actinomycetes</taxon>
        <taxon>Micrococcales</taxon>
        <taxon>Intrasporangiaceae</taxon>
        <taxon>Aquipuribacter</taxon>
    </lineage>
</organism>
<keyword evidence="3" id="KW-0175">Coiled coil</keyword>
<feature type="region of interest" description="Disordered" evidence="5">
    <location>
        <begin position="357"/>
        <end position="382"/>
    </location>
</feature>
<sequence length="382" mass="40416">MDVVVSTGPLLLAAVVGLVLGAVGAVVVLRPRAAAVRAGVTAERDLLRGRVADLQAALGDRDEHARALGPLSSALARVERQVATLERDRVDQYAGLREQVRGLLEASEALRGETATLSGALRSPNARGSWGEVHLRRVVEHAGMLARVDFSQQVSGTTASGALVRPDLVVHLPGGKHVVVDAKAPMAAFLEQRHTDHARALRTHVDALAAKEYWTAVAGSPELVVCFVPGEAFLAAACEADPALLEAAMAKRVVLATPTTLLALLRTVALTWQQESLAGAAREVHEVGRELYTRLGTLGNRTAKLGRDLQRSVDDYNALVATLETRVLVTARRMHDLDVVADELAALDPVDSVPRGLTAPELLEGPDGADALTGTDGRRRAG</sequence>
<comment type="similarity">
    <text evidence="2">Belongs to the RmuC family.</text>
</comment>
<evidence type="ECO:0000256" key="5">
    <source>
        <dbReference type="SAM" id="MobiDB-lite"/>
    </source>
</evidence>
<dbReference type="PANTHER" id="PTHR30563:SF0">
    <property type="entry name" value="DNA RECOMBINATION PROTEIN RMUC"/>
    <property type="match status" value="1"/>
</dbReference>
<evidence type="ECO:0000256" key="2">
    <source>
        <dbReference type="ARBA" id="ARBA00009840"/>
    </source>
</evidence>
<reference evidence="7" key="1">
    <citation type="journal article" date="2019" name="Int. J. Syst. Evol. Microbiol.">
        <title>The Global Catalogue of Microorganisms (GCM) 10K type strain sequencing project: providing services to taxonomists for standard genome sequencing and annotation.</title>
        <authorList>
            <consortium name="The Broad Institute Genomics Platform"/>
            <consortium name="The Broad Institute Genome Sequencing Center for Infectious Disease"/>
            <person name="Wu L."/>
            <person name="Ma J."/>
        </authorList>
    </citation>
    <scope>NUCLEOTIDE SEQUENCE [LARGE SCALE GENOMIC DNA]</scope>
    <source>
        <strain evidence="7">CCUG 43114</strain>
    </source>
</reference>
<dbReference type="PANTHER" id="PTHR30563">
    <property type="entry name" value="DNA RECOMBINATION PROTEIN RMUC"/>
    <property type="match status" value="1"/>
</dbReference>
<dbReference type="Proteomes" id="UP001596122">
    <property type="component" value="Unassembled WGS sequence"/>
</dbReference>
<comment type="caution">
    <text evidence="6">The sequence shown here is derived from an EMBL/GenBank/DDBJ whole genome shotgun (WGS) entry which is preliminary data.</text>
</comment>
<dbReference type="RefSeq" id="WP_340267783.1">
    <property type="nucleotide sequence ID" value="NZ_JBBEOG010000002.1"/>
</dbReference>
<accession>A0ABW0GP71</accession>
<gene>
    <name evidence="6" type="ORF">ACFPJ6_07860</name>
</gene>
<dbReference type="InterPro" id="IPR003798">
    <property type="entry name" value="DNA_recombination_RmuC"/>
</dbReference>
<comment type="function">
    <text evidence="1">Involved in DNA recombination.</text>
</comment>
<evidence type="ECO:0000256" key="1">
    <source>
        <dbReference type="ARBA" id="ARBA00003416"/>
    </source>
</evidence>
<evidence type="ECO:0000256" key="4">
    <source>
        <dbReference type="ARBA" id="ARBA00023172"/>
    </source>
</evidence>
<protein>
    <submittedName>
        <fullName evidence="6">DNA recombination protein RmuC</fullName>
    </submittedName>
</protein>
<proteinExistence type="inferred from homology"/>
<keyword evidence="4" id="KW-0233">DNA recombination</keyword>